<evidence type="ECO:0000313" key="2">
    <source>
        <dbReference type="EMBL" id="MFC4557939.1"/>
    </source>
</evidence>
<dbReference type="GO" id="GO:0016746">
    <property type="term" value="F:acyltransferase activity"/>
    <property type="evidence" value="ECO:0007669"/>
    <property type="project" value="UniProtKB-KW"/>
</dbReference>
<name>A0ABV9DGI0_9BACI</name>
<evidence type="ECO:0000259" key="1">
    <source>
        <dbReference type="PROSITE" id="PS51186"/>
    </source>
</evidence>
<dbReference type="InterPro" id="IPR016181">
    <property type="entry name" value="Acyl_CoA_acyltransferase"/>
</dbReference>
<dbReference type="PROSITE" id="PS51186">
    <property type="entry name" value="GNAT"/>
    <property type="match status" value="1"/>
</dbReference>
<comment type="caution">
    <text evidence="2">The sequence shown here is derived from an EMBL/GenBank/DDBJ whole genome shotgun (WGS) entry which is preliminary data.</text>
</comment>
<reference evidence="3" key="1">
    <citation type="journal article" date="2019" name="Int. J. Syst. Evol. Microbiol.">
        <title>The Global Catalogue of Microorganisms (GCM) 10K type strain sequencing project: providing services to taxonomists for standard genome sequencing and annotation.</title>
        <authorList>
            <consortium name="The Broad Institute Genomics Platform"/>
            <consortium name="The Broad Institute Genome Sequencing Center for Infectious Disease"/>
            <person name="Wu L."/>
            <person name="Ma J."/>
        </authorList>
    </citation>
    <scope>NUCLEOTIDE SEQUENCE [LARGE SCALE GENOMIC DNA]</scope>
    <source>
        <strain evidence="3">CGMCC 4.7426</strain>
    </source>
</reference>
<sequence length="172" mass="19496">MNIIGEKVLLRAIEMSDKDILLGIINDSETEYSLGGWSFPVSSINQEDWIRAQKLNEKVLRCMVSDKKDNKTLGTAILSNIDYKNGNAEIHIKLISDARGKGYGADTINTLIKYTFDELRLNCVYAHVNAYNIASQKLFERCGFVKEGVLRNRIYKKGEYHDVIAFSIIKEG</sequence>
<dbReference type="Gene3D" id="3.40.630.30">
    <property type="match status" value="1"/>
</dbReference>
<dbReference type="InterPro" id="IPR000182">
    <property type="entry name" value="GNAT_dom"/>
</dbReference>
<accession>A0ABV9DGI0</accession>
<dbReference type="Pfam" id="PF13302">
    <property type="entry name" value="Acetyltransf_3"/>
    <property type="match status" value="1"/>
</dbReference>
<keyword evidence="3" id="KW-1185">Reference proteome</keyword>
<dbReference type="EC" id="2.3.-.-" evidence="2"/>
<proteinExistence type="predicted"/>
<feature type="domain" description="N-acetyltransferase" evidence="1">
    <location>
        <begin position="8"/>
        <end position="172"/>
    </location>
</feature>
<protein>
    <submittedName>
        <fullName evidence="2">GNAT family N-acetyltransferase</fullName>
        <ecNumber evidence="2">2.3.-.-</ecNumber>
    </submittedName>
</protein>
<dbReference type="EMBL" id="JBHSFU010000004">
    <property type="protein sequence ID" value="MFC4557939.1"/>
    <property type="molecule type" value="Genomic_DNA"/>
</dbReference>
<dbReference type="PANTHER" id="PTHR43415">
    <property type="entry name" value="SPERMIDINE N(1)-ACETYLTRANSFERASE"/>
    <property type="match status" value="1"/>
</dbReference>
<keyword evidence="2" id="KW-0808">Transferase</keyword>
<organism evidence="2 3">
    <name type="scientific">Virgibacillus kekensis</name>
    <dbReference type="NCBI Taxonomy" id="202261"/>
    <lineage>
        <taxon>Bacteria</taxon>
        <taxon>Bacillati</taxon>
        <taxon>Bacillota</taxon>
        <taxon>Bacilli</taxon>
        <taxon>Bacillales</taxon>
        <taxon>Bacillaceae</taxon>
        <taxon>Virgibacillus</taxon>
    </lineage>
</organism>
<evidence type="ECO:0000313" key="3">
    <source>
        <dbReference type="Proteomes" id="UP001595989"/>
    </source>
</evidence>
<dbReference type="RefSeq" id="WP_390294156.1">
    <property type="nucleotide sequence ID" value="NZ_JBHSFU010000004.1"/>
</dbReference>
<gene>
    <name evidence="2" type="ORF">ACFO3D_06925</name>
</gene>
<dbReference type="Proteomes" id="UP001595989">
    <property type="component" value="Unassembled WGS sequence"/>
</dbReference>
<dbReference type="PANTHER" id="PTHR43415:SF3">
    <property type="entry name" value="GNAT-FAMILY ACETYLTRANSFERASE"/>
    <property type="match status" value="1"/>
</dbReference>
<keyword evidence="2" id="KW-0012">Acyltransferase</keyword>
<dbReference type="SUPFAM" id="SSF55729">
    <property type="entry name" value="Acyl-CoA N-acyltransferases (Nat)"/>
    <property type="match status" value="1"/>
</dbReference>